<proteinExistence type="predicted"/>
<sequence>MEEKKSRTRVQHLLTGCTIASHCPKGRRPPPARLHPAHHHLKRRGPFQHLNTASRARPFPGIGPQKFDLRSATPTTQRNAPTKIDTGDEGWSPHSYRSHFISANGVVSQAAVQTSRLAPLRMFNWFYGRWPQDCPQPRRNFRSPTDIRRLGADSTFHLTTSSARRADKM</sequence>
<dbReference type="Proteomes" id="UP001153076">
    <property type="component" value="Unassembled WGS sequence"/>
</dbReference>
<comment type="caution">
    <text evidence="2">The sequence shown here is derived from an EMBL/GenBank/DDBJ whole genome shotgun (WGS) entry which is preliminary data.</text>
</comment>
<protein>
    <submittedName>
        <fullName evidence="2">Uncharacterized protein</fullName>
    </submittedName>
</protein>
<keyword evidence="3" id="KW-1185">Reference proteome</keyword>
<name>A0A9Q1JMD8_9CARY</name>
<reference evidence="2" key="1">
    <citation type="submission" date="2022-04" db="EMBL/GenBank/DDBJ databases">
        <title>Carnegiea gigantea Genome sequencing and assembly v2.</title>
        <authorList>
            <person name="Copetti D."/>
            <person name="Sanderson M.J."/>
            <person name="Burquez A."/>
            <person name="Wojciechowski M.F."/>
        </authorList>
    </citation>
    <scope>NUCLEOTIDE SEQUENCE</scope>
    <source>
        <strain evidence="2">SGP5-SGP5p</strain>
        <tissue evidence="2">Aerial part</tissue>
    </source>
</reference>
<gene>
    <name evidence="2" type="ORF">Cgig2_011181</name>
</gene>
<accession>A0A9Q1JMD8</accession>
<dbReference type="AlphaFoldDB" id="A0A9Q1JMD8"/>
<organism evidence="2 3">
    <name type="scientific">Carnegiea gigantea</name>
    <dbReference type="NCBI Taxonomy" id="171969"/>
    <lineage>
        <taxon>Eukaryota</taxon>
        <taxon>Viridiplantae</taxon>
        <taxon>Streptophyta</taxon>
        <taxon>Embryophyta</taxon>
        <taxon>Tracheophyta</taxon>
        <taxon>Spermatophyta</taxon>
        <taxon>Magnoliopsida</taxon>
        <taxon>eudicotyledons</taxon>
        <taxon>Gunneridae</taxon>
        <taxon>Pentapetalae</taxon>
        <taxon>Caryophyllales</taxon>
        <taxon>Cactineae</taxon>
        <taxon>Cactaceae</taxon>
        <taxon>Cactoideae</taxon>
        <taxon>Echinocereeae</taxon>
        <taxon>Carnegiea</taxon>
    </lineage>
</organism>
<evidence type="ECO:0000313" key="2">
    <source>
        <dbReference type="EMBL" id="KAJ8424280.1"/>
    </source>
</evidence>
<dbReference type="EMBL" id="JAKOGI010001717">
    <property type="protein sequence ID" value="KAJ8424280.1"/>
    <property type="molecule type" value="Genomic_DNA"/>
</dbReference>
<evidence type="ECO:0000256" key="1">
    <source>
        <dbReference type="SAM" id="MobiDB-lite"/>
    </source>
</evidence>
<evidence type="ECO:0000313" key="3">
    <source>
        <dbReference type="Proteomes" id="UP001153076"/>
    </source>
</evidence>
<feature type="region of interest" description="Disordered" evidence="1">
    <location>
        <begin position="57"/>
        <end position="90"/>
    </location>
</feature>